<dbReference type="GO" id="GO:0004632">
    <property type="term" value="F:phosphopantothenate--cysteine ligase activity"/>
    <property type="evidence" value="ECO:0007669"/>
    <property type="project" value="UniProtKB-UniRule"/>
</dbReference>
<feature type="region of interest" description="Phosphopantothenoylcysteine decarboxylase" evidence="3">
    <location>
        <begin position="1"/>
        <end position="213"/>
    </location>
</feature>
<comment type="catalytic activity">
    <reaction evidence="3">
        <text>(R)-4'-phosphopantothenate + L-cysteine + CTP = N-[(R)-4-phosphopantothenoyl]-L-cysteine + CMP + diphosphate + H(+)</text>
        <dbReference type="Rhea" id="RHEA:19397"/>
        <dbReference type="ChEBI" id="CHEBI:10986"/>
        <dbReference type="ChEBI" id="CHEBI:15378"/>
        <dbReference type="ChEBI" id="CHEBI:33019"/>
        <dbReference type="ChEBI" id="CHEBI:35235"/>
        <dbReference type="ChEBI" id="CHEBI:37563"/>
        <dbReference type="ChEBI" id="CHEBI:59458"/>
        <dbReference type="ChEBI" id="CHEBI:60377"/>
        <dbReference type="EC" id="6.3.2.5"/>
    </reaction>
</comment>
<gene>
    <name evidence="3" type="primary">coaBC</name>
    <name evidence="6" type="ORF">GCM10011401_07900</name>
</gene>
<dbReference type="InterPro" id="IPR007085">
    <property type="entry name" value="DNA/pantothenate-metab_flavo_C"/>
</dbReference>
<feature type="binding site" evidence="3">
    <location>
        <begin position="334"/>
        <end position="337"/>
    </location>
    <ligand>
        <name>CTP</name>
        <dbReference type="ChEBI" id="CHEBI:37563"/>
    </ligand>
</feature>
<feature type="domain" description="Flavoprotein" evidence="4">
    <location>
        <begin position="1"/>
        <end position="170"/>
    </location>
</feature>
<dbReference type="EC" id="6.3.2.5" evidence="3"/>
<evidence type="ECO:0000259" key="5">
    <source>
        <dbReference type="Pfam" id="PF04127"/>
    </source>
</evidence>
<dbReference type="GO" id="GO:0015941">
    <property type="term" value="P:pantothenate catabolic process"/>
    <property type="evidence" value="ECO:0007669"/>
    <property type="project" value="InterPro"/>
</dbReference>
<protein>
    <recommendedName>
        <fullName evidence="3">Coenzyme A biosynthesis bifunctional protein CoaBC</fullName>
    </recommendedName>
    <alternativeName>
        <fullName evidence="3">DNA/pantothenate metabolism flavoprotein</fullName>
    </alternativeName>
    <alternativeName>
        <fullName evidence="3">Phosphopantothenoylcysteine synthetase/decarboxylase</fullName>
        <shortName evidence="3">PPCS-PPCDC</shortName>
    </alternativeName>
    <domain>
        <recommendedName>
            <fullName evidence="3">Phosphopantothenoylcysteine decarboxylase</fullName>
            <shortName evidence="3">PPC decarboxylase</shortName>
            <shortName evidence="3">PPC-DC</shortName>
            <ecNumber evidence="3">4.1.1.36</ecNumber>
        </recommendedName>
        <alternativeName>
            <fullName evidence="3">CoaC</fullName>
        </alternativeName>
    </domain>
    <domain>
        <recommendedName>
            <fullName evidence="3">Phosphopantothenate--cysteine ligase</fullName>
            <ecNumber evidence="3">6.3.2.5</ecNumber>
        </recommendedName>
        <alternativeName>
            <fullName evidence="3">CoaB</fullName>
        </alternativeName>
        <alternativeName>
            <fullName evidence="3">Phosphopantothenoylcysteine synthetase</fullName>
            <shortName evidence="3">PPC synthetase</shortName>
            <shortName evidence="3">PPC-S</shortName>
        </alternativeName>
    </domain>
</protein>
<evidence type="ECO:0000256" key="3">
    <source>
        <dbReference type="HAMAP-Rule" id="MF_02225"/>
    </source>
</evidence>
<dbReference type="SUPFAM" id="SSF102645">
    <property type="entry name" value="CoaB-like"/>
    <property type="match status" value="1"/>
</dbReference>
<dbReference type="InterPro" id="IPR005252">
    <property type="entry name" value="CoaBC"/>
</dbReference>
<dbReference type="GO" id="GO:0015937">
    <property type="term" value="P:coenzyme A biosynthetic process"/>
    <property type="evidence" value="ECO:0007669"/>
    <property type="project" value="UniProtKB-UniRule"/>
</dbReference>
<dbReference type="AlphaFoldDB" id="A0A917ENK4"/>
<dbReference type="GO" id="GO:0046872">
    <property type="term" value="F:metal ion binding"/>
    <property type="evidence" value="ECO:0007669"/>
    <property type="project" value="UniProtKB-KW"/>
</dbReference>
<keyword evidence="3" id="KW-0285">Flavoprotein</keyword>
<dbReference type="HAMAP" id="MF_02225">
    <property type="entry name" value="CoaBC"/>
    <property type="match status" value="1"/>
</dbReference>
<accession>A0A917ENK4</accession>
<dbReference type="InterPro" id="IPR003382">
    <property type="entry name" value="Flavoprotein"/>
</dbReference>
<evidence type="ECO:0000313" key="6">
    <source>
        <dbReference type="EMBL" id="GGE63199.1"/>
    </source>
</evidence>
<evidence type="ECO:0000256" key="2">
    <source>
        <dbReference type="ARBA" id="ARBA00023239"/>
    </source>
</evidence>
<dbReference type="GO" id="GO:0071513">
    <property type="term" value="C:phosphopantothenoylcysteine decarboxylase complex"/>
    <property type="evidence" value="ECO:0007669"/>
    <property type="project" value="TreeGrafter"/>
</dbReference>
<name>A0A917ENK4_9MICC</name>
<keyword evidence="1 3" id="KW-0210">Decarboxylase</keyword>
<keyword evidence="3" id="KW-0436">Ligase</keyword>
<dbReference type="GO" id="GO:0004633">
    <property type="term" value="F:phosphopantothenoylcysteine decarboxylase activity"/>
    <property type="evidence" value="ECO:0007669"/>
    <property type="project" value="UniProtKB-UniRule"/>
</dbReference>
<comment type="pathway">
    <text evidence="3">Cofactor biosynthesis; coenzyme A biosynthesis; CoA from (R)-pantothenate: step 2/5.</text>
</comment>
<dbReference type="RefSeq" id="WP_188682865.1">
    <property type="nucleotide sequence ID" value="NZ_BMIS01000002.1"/>
</dbReference>
<keyword evidence="2 3" id="KW-0456">Lyase</keyword>
<dbReference type="SUPFAM" id="SSF52507">
    <property type="entry name" value="Homo-oligomeric flavin-containing Cys decarboxylases, HFCD"/>
    <property type="match status" value="1"/>
</dbReference>
<dbReference type="EC" id="4.1.1.36" evidence="3"/>
<comment type="catalytic activity">
    <reaction evidence="3">
        <text>N-[(R)-4-phosphopantothenoyl]-L-cysteine + H(+) = (R)-4'-phosphopantetheine + CO2</text>
        <dbReference type="Rhea" id="RHEA:16793"/>
        <dbReference type="ChEBI" id="CHEBI:15378"/>
        <dbReference type="ChEBI" id="CHEBI:16526"/>
        <dbReference type="ChEBI" id="CHEBI:59458"/>
        <dbReference type="ChEBI" id="CHEBI:61723"/>
        <dbReference type="EC" id="4.1.1.36"/>
    </reaction>
</comment>
<dbReference type="Pfam" id="PF04127">
    <property type="entry name" value="DFP"/>
    <property type="match status" value="1"/>
</dbReference>
<organism evidence="6 7">
    <name type="scientific">Nesterenkonia cremea</name>
    <dbReference type="NCBI Taxonomy" id="1882340"/>
    <lineage>
        <taxon>Bacteria</taxon>
        <taxon>Bacillati</taxon>
        <taxon>Actinomycetota</taxon>
        <taxon>Actinomycetes</taxon>
        <taxon>Micrococcales</taxon>
        <taxon>Micrococcaceae</taxon>
        <taxon>Nesterenkonia</taxon>
    </lineage>
</organism>
<dbReference type="PANTHER" id="PTHR14359">
    <property type="entry name" value="HOMO-OLIGOMERIC FLAVIN CONTAINING CYS DECARBOXYLASE FAMILY"/>
    <property type="match status" value="1"/>
</dbReference>
<feature type="binding site" evidence="3">
    <location>
        <position position="306"/>
    </location>
    <ligand>
        <name>CTP</name>
        <dbReference type="ChEBI" id="CHEBI:37563"/>
    </ligand>
</feature>
<keyword evidence="3" id="KW-0479">Metal-binding</keyword>
<dbReference type="Gene3D" id="3.40.50.10300">
    <property type="entry name" value="CoaB-like"/>
    <property type="match status" value="1"/>
</dbReference>
<keyword evidence="3" id="KW-0460">Magnesium</keyword>
<sequence>MRIVLGVSGGIAAYKAVILLRLLREDGHQVDVIPTPSSLEFIGRATWEAISGRPVTTSVFEGVEQVRHVRLGQEADLVIVAPATADLLARTRAGMADDLLTSTLLATEAPTLMAPAMHTEMWQNPATVENVAVLRERGLQVMDPAVGRLTGKDSGPGRLPEPEDIKARVDELTGEGGQWYARSPRSGLELHPGVGVVQGEPDTAPSGRLSGRTVVVTAGGSREPLDPVRYLGNRSSGKQGIALAAEAAAQGAEVTLITGIIDAELPHPLPVNLTVQSVETAQQLQQAVLAAAEHADMLIMAAAVADFRPADYAQAKIKKTEDGQNPVITLERNPDILADLVRRRNASGRGPGVIVGFAAETGDESTDPLELAQQKLLRKGCELLVFNRVGEDLVFGQDQTEIQILASFGAQGVLGDADPVHVTGSKREAAVAVVGRAAQLLEATQQL</sequence>
<comment type="pathway">
    <text evidence="3">Cofactor biosynthesis; coenzyme A biosynthesis; CoA from (R)-pantothenate: step 3/5.</text>
</comment>
<feature type="domain" description="DNA/pantothenate metabolism flavoprotein C-terminal" evidence="5">
    <location>
        <begin position="209"/>
        <end position="410"/>
    </location>
</feature>
<dbReference type="InterPro" id="IPR035929">
    <property type="entry name" value="CoaB-like_sf"/>
</dbReference>
<reference evidence="6" key="2">
    <citation type="submission" date="2020-09" db="EMBL/GenBank/DDBJ databases">
        <authorList>
            <person name="Sun Q."/>
            <person name="Zhou Y."/>
        </authorList>
    </citation>
    <scope>NUCLEOTIDE SEQUENCE</scope>
    <source>
        <strain evidence="6">CGMCC 1.15388</strain>
    </source>
</reference>
<keyword evidence="3" id="KW-0511">Multifunctional enzyme</keyword>
<keyword evidence="3" id="KW-0288">FMN</keyword>
<evidence type="ECO:0000259" key="4">
    <source>
        <dbReference type="Pfam" id="PF02441"/>
    </source>
</evidence>
<comment type="similarity">
    <text evidence="3">In the C-terminal section; belongs to the PPC synthetase family.</text>
</comment>
<dbReference type="GO" id="GO:0010181">
    <property type="term" value="F:FMN binding"/>
    <property type="evidence" value="ECO:0007669"/>
    <property type="project" value="UniProtKB-UniRule"/>
</dbReference>
<feature type="binding site" evidence="3">
    <location>
        <position position="357"/>
    </location>
    <ligand>
        <name>CTP</name>
        <dbReference type="ChEBI" id="CHEBI:37563"/>
    </ligand>
</feature>
<comment type="caution">
    <text evidence="3">Lacks conserved residue(s) required for the propagation of feature annotation.</text>
</comment>
<evidence type="ECO:0000313" key="7">
    <source>
        <dbReference type="Proteomes" id="UP000633136"/>
    </source>
</evidence>
<dbReference type="Gene3D" id="3.40.50.1950">
    <property type="entry name" value="Flavin prenyltransferase-like"/>
    <property type="match status" value="1"/>
</dbReference>
<comment type="cofactor">
    <cofactor evidence="3">
        <name>Mg(2+)</name>
        <dbReference type="ChEBI" id="CHEBI:18420"/>
    </cofactor>
</comment>
<feature type="region of interest" description="Phosphopantothenate--cysteine ligase" evidence="3">
    <location>
        <begin position="214"/>
        <end position="447"/>
    </location>
</feature>
<feature type="binding site" evidence="3">
    <location>
        <position position="379"/>
    </location>
    <ligand>
        <name>CTP</name>
        <dbReference type="ChEBI" id="CHEBI:37563"/>
    </ligand>
</feature>
<feature type="binding site" evidence="3">
    <location>
        <position position="375"/>
    </location>
    <ligand>
        <name>CTP</name>
        <dbReference type="ChEBI" id="CHEBI:37563"/>
    </ligand>
</feature>
<proteinExistence type="inferred from homology"/>
<comment type="function">
    <text evidence="3">Catalyzes two sequential steps in the biosynthesis of coenzyme A. In the first step cysteine is conjugated to 4'-phosphopantothenate to form 4-phosphopantothenoylcysteine. In the second step the latter compound is decarboxylated to form 4'-phosphopantotheine.</text>
</comment>
<evidence type="ECO:0000256" key="1">
    <source>
        <dbReference type="ARBA" id="ARBA00022793"/>
    </source>
</evidence>
<dbReference type="EMBL" id="BMIS01000002">
    <property type="protein sequence ID" value="GGE63199.1"/>
    <property type="molecule type" value="Genomic_DNA"/>
</dbReference>
<comment type="caution">
    <text evidence="6">The sequence shown here is derived from an EMBL/GenBank/DDBJ whole genome shotgun (WGS) entry which is preliminary data.</text>
</comment>
<keyword evidence="7" id="KW-1185">Reference proteome</keyword>
<dbReference type="Pfam" id="PF02441">
    <property type="entry name" value="Flavoprotein"/>
    <property type="match status" value="1"/>
</dbReference>
<dbReference type="Proteomes" id="UP000633136">
    <property type="component" value="Unassembled WGS sequence"/>
</dbReference>
<comment type="similarity">
    <text evidence="3">In the N-terminal section; belongs to the HFCD (homo-oligomeric flavin containing Cys decarboxylase) superfamily.</text>
</comment>
<reference evidence="6" key="1">
    <citation type="journal article" date="2014" name="Int. J. Syst. Evol. Microbiol.">
        <title>Complete genome sequence of Corynebacterium casei LMG S-19264T (=DSM 44701T), isolated from a smear-ripened cheese.</title>
        <authorList>
            <consortium name="US DOE Joint Genome Institute (JGI-PGF)"/>
            <person name="Walter F."/>
            <person name="Albersmeier A."/>
            <person name="Kalinowski J."/>
            <person name="Ruckert C."/>
        </authorList>
    </citation>
    <scope>NUCLEOTIDE SEQUENCE</scope>
    <source>
        <strain evidence="6">CGMCC 1.15388</strain>
    </source>
</reference>
<comment type="cofactor">
    <cofactor evidence="3">
        <name>FMN</name>
        <dbReference type="ChEBI" id="CHEBI:58210"/>
    </cofactor>
    <text evidence="3">Binds 1 FMN per subunit.</text>
</comment>
<dbReference type="PANTHER" id="PTHR14359:SF6">
    <property type="entry name" value="PHOSPHOPANTOTHENOYLCYSTEINE DECARBOXYLASE"/>
    <property type="match status" value="1"/>
</dbReference>
<feature type="binding site" evidence="3">
    <location>
        <position position="316"/>
    </location>
    <ligand>
        <name>CTP</name>
        <dbReference type="ChEBI" id="CHEBI:37563"/>
    </ligand>
</feature>
<dbReference type="InterPro" id="IPR036551">
    <property type="entry name" value="Flavin_trans-like"/>
</dbReference>